<dbReference type="SUPFAM" id="SSF52151">
    <property type="entry name" value="FabD/lysophospholipase-like"/>
    <property type="match status" value="1"/>
</dbReference>
<dbReference type="AlphaFoldDB" id="A0A5C8P3R5"/>
<evidence type="ECO:0000259" key="3">
    <source>
        <dbReference type="PROSITE" id="PS51635"/>
    </source>
</evidence>
<proteinExistence type="predicted"/>
<feature type="active site" description="Proton acceptor" evidence="2">
    <location>
        <position position="185"/>
    </location>
</feature>
<name>A0A5C8P3R5_9BACI</name>
<dbReference type="RefSeq" id="WP_147665691.1">
    <property type="nucleotide sequence ID" value="NZ_VDUW01000001.1"/>
</dbReference>
<feature type="domain" description="PNPLA" evidence="3">
    <location>
        <begin position="5"/>
        <end position="198"/>
    </location>
</feature>
<dbReference type="Pfam" id="PF01734">
    <property type="entry name" value="Patatin"/>
    <property type="match status" value="1"/>
</dbReference>
<organism evidence="4 5">
    <name type="scientific">Cerasibacillus terrae</name>
    <dbReference type="NCBI Taxonomy" id="2498845"/>
    <lineage>
        <taxon>Bacteria</taxon>
        <taxon>Bacillati</taxon>
        <taxon>Bacillota</taxon>
        <taxon>Bacilli</taxon>
        <taxon>Bacillales</taxon>
        <taxon>Bacillaceae</taxon>
        <taxon>Cerasibacillus</taxon>
    </lineage>
</organism>
<comment type="caution">
    <text evidence="2">Lacks conserved residue(s) required for the propagation of feature annotation.</text>
</comment>
<evidence type="ECO:0000256" key="2">
    <source>
        <dbReference type="PROSITE-ProRule" id="PRU01161"/>
    </source>
</evidence>
<feature type="short sequence motif" description="GXSXG" evidence="2">
    <location>
        <begin position="36"/>
        <end position="40"/>
    </location>
</feature>
<comment type="caution">
    <text evidence="4">The sequence shown here is derived from an EMBL/GenBank/DDBJ whole genome shotgun (WGS) entry which is preliminary data.</text>
</comment>
<dbReference type="InterPro" id="IPR016035">
    <property type="entry name" value="Acyl_Trfase/lysoPLipase"/>
</dbReference>
<feature type="active site" description="Nucleophile" evidence="2">
    <location>
        <position position="38"/>
    </location>
</feature>
<gene>
    <name evidence="4" type="ORF">FHP05_02730</name>
</gene>
<dbReference type="GO" id="GO:0016042">
    <property type="term" value="P:lipid catabolic process"/>
    <property type="evidence" value="ECO:0007669"/>
    <property type="project" value="UniProtKB-UniRule"/>
</dbReference>
<dbReference type="CDD" id="cd07207">
    <property type="entry name" value="Pat_ExoU_VipD_like"/>
    <property type="match status" value="1"/>
</dbReference>
<evidence type="ECO:0000313" key="5">
    <source>
        <dbReference type="Proteomes" id="UP000321574"/>
    </source>
</evidence>
<protein>
    <submittedName>
        <fullName evidence="4">Patatin-like phospholipase family protein</fullName>
    </submittedName>
</protein>
<accession>A0A5C8P3R5</accession>
<dbReference type="PROSITE" id="PS51635">
    <property type="entry name" value="PNPLA"/>
    <property type="match status" value="1"/>
</dbReference>
<dbReference type="OrthoDB" id="9770965at2"/>
<dbReference type="InterPro" id="IPR052580">
    <property type="entry name" value="Lipid_Hydrolase"/>
</dbReference>
<keyword evidence="5" id="KW-1185">Reference proteome</keyword>
<evidence type="ECO:0000313" key="4">
    <source>
        <dbReference type="EMBL" id="TXL67954.1"/>
    </source>
</evidence>
<dbReference type="EMBL" id="VDUW01000001">
    <property type="protein sequence ID" value="TXL67954.1"/>
    <property type="molecule type" value="Genomic_DNA"/>
</dbReference>
<dbReference type="PANTHER" id="PTHR46394">
    <property type="entry name" value="ANNEXIN"/>
    <property type="match status" value="1"/>
</dbReference>
<dbReference type="Proteomes" id="UP000321574">
    <property type="component" value="Unassembled WGS sequence"/>
</dbReference>
<dbReference type="InterPro" id="IPR002641">
    <property type="entry name" value="PNPLA_dom"/>
</dbReference>
<keyword evidence="2" id="KW-0378">Hydrolase</keyword>
<keyword evidence="1 2" id="KW-0443">Lipid metabolism</keyword>
<sequence length="299" mass="33759">MKIDAVFSGGGVKAYAFIGALESLEAKSLRIERVAGTSAGAIFASLLAAGFSLEEIKQKLQGLDLRRFLDAPKLTSIIPGSKWLFLYFQMGLYHGRKLEQWIRELLAEKGVYTFADLKEGYLKVVVSDLTLGKLVVLPDDLYRVYGIDAKYFPVSEAVRMSAGFPYFFMPSKLHGTKKEASFVVDGGLLSNFPLWIFENNNKQKKPYQRPVLGIKLSESVENPRPKKIKNAIDMFLALFSTMKQAHDARYISKSDQHNIVFIPVQGVETTNFHIRESSIEQLINLGKEHTEIFLKRWPS</sequence>
<dbReference type="Gene3D" id="3.40.1090.10">
    <property type="entry name" value="Cytosolic phospholipase A2 catalytic domain"/>
    <property type="match status" value="2"/>
</dbReference>
<feature type="short sequence motif" description="DGA/G" evidence="2">
    <location>
        <begin position="185"/>
        <end position="187"/>
    </location>
</feature>
<evidence type="ECO:0000256" key="1">
    <source>
        <dbReference type="ARBA" id="ARBA00023098"/>
    </source>
</evidence>
<dbReference type="PANTHER" id="PTHR46394:SF1">
    <property type="entry name" value="PNPLA DOMAIN-CONTAINING PROTEIN"/>
    <property type="match status" value="1"/>
</dbReference>
<dbReference type="GO" id="GO:0016787">
    <property type="term" value="F:hydrolase activity"/>
    <property type="evidence" value="ECO:0007669"/>
    <property type="project" value="UniProtKB-UniRule"/>
</dbReference>
<reference evidence="4 5" key="1">
    <citation type="submission" date="2019-06" db="EMBL/GenBank/DDBJ databases">
        <title>Cerasibacillus sp. nov., isolated from maize field.</title>
        <authorList>
            <person name="Lin S.-Y."/>
            <person name="Tsai C.-F."/>
            <person name="Young C.-C."/>
        </authorList>
    </citation>
    <scope>NUCLEOTIDE SEQUENCE [LARGE SCALE GENOMIC DNA]</scope>
    <source>
        <strain evidence="4 5">CC-CFT480</strain>
    </source>
</reference>
<keyword evidence="2" id="KW-0442">Lipid degradation</keyword>